<dbReference type="EMBL" id="SZPT01000011">
    <property type="protein sequence ID" value="TKI44847.1"/>
    <property type="molecule type" value="Genomic_DNA"/>
</dbReference>
<keyword evidence="1" id="KW-0812">Transmembrane</keyword>
<evidence type="ECO:0000313" key="3">
    <source>
        <dbReference type="EMBL" id="TKI44847.1"/>
    </source>
</evidence>
<feature type="transmembrane region" description="Helical" evidence="1">
    <location>
        <begin position="16"/>
        <end position="34"/>
    </location>
</feature>
<feature type="transmembrane region" description="Helical" evidence="1">
    <location>
        <begin position="184"/>
        <end position="201"/>
    </location>
</feature>
<feature type="transmembrane region" description="Helical" evidence="1">
    <location>
        <begin position="83"/>
        <end position="101"/>
    </location>
</feature>
<keyword evidence="1" id="KW-0472">Membrane</keyword>
<sequence length="227" mass="25764">MKKLKGMEIMLRKYKYSVILFSYISLVLVLPKLFNSPANQTELNTFLLLFCLAHGMVCIIAFISLRSLVILGLKDIRNKPLKFIQLFIVGLLLLYLGVMFIDPLVDSFANSSNQSSVNHVLQIAQGIMLFVFLFPVVLLGPVNEEIIFRGIILKKLKTKIGVYFSIGISSFLFGLLHVHSFSEIVQVIPYFYSGLVFGVIYYKSNFNIVYSITLHIFNNCIAMLFAL</sequence>
<organism evidence="3 4">
    <name type="scientific">Lysinibacillus tabacifolii</name>
    <dbReference type="NCBI Taxonomy" id="1173107"/>
    <lineage>
        <taxon>Bacteria</taxon>
        <taxon>Bacillati</taxon>
        <taxon>Bacillota</taxon>
        <taxon>Bacilli</taxon>
        <taxon>Bacillales</taxon>
        <taxon>Bacillaceae</taxon>
        <taxon>Lysinibacillus</taxon>
    </lineage>
</organism>
<feature type="transmembrane region" description="Helical" evidence="1">
    <location>
        <begin position="121"/>
        <end position="139"/>
    </location>
</feature>
<gene>
    <name evidence="3" type="ORF">FC748_20980</name>
</gene>
<dbReference type="GO" id="GO:0008237">
    <property type="term" value="F:metallopeptidase activity"/>
    <property type="evidence" value="ECO:0007669"/>
    <property type="project" value="UniProtKB-KW"/>
</dbReference>
<keyword evidence="3" id="KW-0645">Protease</keyword>
<evidence type="ECO:0000313" key="4">
    <source>
        <dbReference type="Proteomes" id="UP000308330"/>
    </source>
</evidence>
<reference evidence="3 4" key="1">
    <citation type="submission" date="2019-04" db="EMBL/GenBank/DDBJ databases">
        <title>Lysinibacillus genome sequencing.</title>
        <authorList>
            <person name="Dunlap C."/>
        </authorList>
    </citation>
    <scope>NUCLEOTIDE SEQUENCE [LARGE SCALE GENOMIC DNA]</scope>
    <source>
        <strain evidence="3 4">KCTC 33042</strain>
    </source>
</reference>
<keyword evidence="4" id="KW-1185">Reference proteome</keyword>
<protein>
    <submittedName>
        <fullName evidence="3">CPBP family intramembrane metalloprotease</fullName>
    </submittedName>
</protein>
<name>A0ABY2SU09_9BACI</name>
<dbReference type="Proteomes" id="UP000308330">
    <property type="component" value="Unassembled WGS sequence"/>
</dbReference>
<feature type="transmembrane region" description="Helical" evidence="1">
    <location>
        <begin position="208"/>
        <end position="226"/>
    </location>
</feature>
<keyword evidence="3" id="KW-0378">Hydrolase</keyword>
<accession>A0ABY2SU09</accession>
<keyword evidence="3" id="KW-0482">Metalloprotease</keyword>
<dbReference type="InterPro" id="IPR003675">
    <property type="entry name" value="Rce1/LyrA-like_dom"/>
</dbReference>
<keyword evidence="1" id="KW-1133">Transmembrane helix</keyword>
<dbReference type="InterPro" id="IPR052710">
    <property type="entry name" value="CAAX_protease"/>
</dbReference>
<dbReference type="PANTHER" id="PTHR36435:SF1">
    <property type="entry name" value="CAAX AMINO TERMINAL PROTEASE FAMILY PROTEIN"/>
    <property type="match status" value="1"/>
</dbReference>
<dbReference type="Pfam" id="PF02517">
    <property type="entry name" value="Rce1-like"/>
    <property type="match status" value="1"/>
</dbReference>
<evidence type="ECO:0000259" key="2">
    <source>
        <dbReference type="Pfam" id="PF02517"/>
    </source>
</evidence>
<dbReference type="PANTHER" id="PTHR36435">
    <property type="entry name" value="SLR1288 PROTEIN"/>
    <property type="match status" value="1"/>
</dbReference>
<evidence type="ECO:0000256" key="1">
    <source>
        <dbReference type="SAM" id="Phobius"/>
    </source>
</evidence>
<feature type="domain" description="CAAX prenyl protease 2/Lysostaphin resistance protein A-like" evidence="2">
    <location>
        <begin position="129"/>
        <end position="221"/>
    </location>
</feature>
<comment type="caution">
    <text evidence="3">The sequence shown here is derived from an EMBL/GenBank/DDBJ whole genome shotgun (WGS) entry which is preliminary data.</text>
</comment>
<proteinExistence type="predicted"/>
<feature type="transmembrane region" description="Helical" evidence="1">
    <location>
        <begin position="160"/>
        <end position="178"/>
    </location>
</feature>
<feature type="transmembrane region" description="Helical" evidence="1">
    <location>
        <begin position="46"/>
        <end position="71"/>
    </location>
</feature>